<accession>A0AAE3KPZ1</accession>
<keyword evidence="2" id="KW-1185">Reference proteome</keyword>
<evidence type="ECO:0000313" key="2">
    <source>
        <dbReference type="Proteomes" id="UP001204953"/>
    </source>
</evidence>
<comment type="caution">
    <text evidence="1">The sequence shown here is derived from an EMBL/GenBank/DDBJ whole genome shotgun (WGS) entry which is preliminary data.</text>
</comment>
<protein>
    <submittedName>
        <fullName evidence="1">Uncharacterized protein</fullName>
    </submittedName>
</protein>
<evidence type="ECO:0000313" key="1">
    <source>
        <dbReference type="EMBL" id="MCP2730168.1"/>
    </source>
</evidence>
<proteinExistence type="predicted"/>
<name>A0AAE3KPZ1_9CYAN</name>
<reference evidence="1" key="1">
    <citation type="submission" date="2022-06" db="EMBL/GenBank/DDBJ databases">
        <title>New cyanobacteria of genus Symplocastrum in benthos of Lake Baikal.</title>
        <authorList>
            <person name="Sorokovikova E."/>
            <person name="Tikhonova I."/>
            <person name="Krasnopeev A."/>
            <person name="Evseev P."/>
            <person name="Gladkikh A."/>
            <person name="Belykh O."/>
        </authorList>
    </citation>
    <scope>NUCLEOTIDE SEQUENCE</scope>
    <source>
        <strain evidence="1">BBK-W-15</strain>
    </source>
</reference>
<dbReference type="InterPro" id="IPR049457">
    <property type="entry name" value="Emfourin"/>
</dbReference>
<dbReference type="AlphaFoldDB" id="A0AAE3KPZ1"/>
<gene>
    <name evidence="1" type="ORF">NJ959_17190</name>
</gene>
<dbReference type="RefSeq" id="WP_254012932.1">
    <property type="nucleotide sequence ID" value="NZ_JAMZMM010000174.1"/>
</dbReference>
<organism evidence="1 2">
    <name type="scientific">Limnofasciculus baicalensis BBK-W-15</name>
    <dbReference type="NCBI Taxonomy" id="2699891"/>
    <lineage>
        <taxon>Bacteria</taxon>
        <taxon>Bacillati</taxon>
        <taxon>Cyanobacteriota</taxon>
        <taxon>Cyanophyceae</taxon>
        <taxon>Coleofasciculales</taxon>
        <taxon>Coleofasciculaceae</taxon>
        <taxon>Limnofasciculus</taxon>
        <taxon>Limnofasciculus baicalensis</taxon>
    </lineage>
</organism>
<dbReference type="Proteomes" id="UP001204953">
    <property type="component" value="Unassembled WGS sequence"/>
</dbReference>
<sequence>MRISFERSGGFAGINLVKVFDSANLSENDINQVRRLVEAGDFFRLPKNITAKSPQPDRFQYILTVEDNNKKHTVEVGEQSMPGTLRPLIEWLMVASRRQN</sequence>
<dbReference type="Pfam" id="PF20242">
    <property type="entry name" value="Emfourin"/>
    <property type="match status" value="1"/>
</dbReference>
<dbReference type="EMBL" id="JAMZMM010000174">
    <property type="protein sequence ID" value="MCP2730168.1"/>
    <property type="molecule type" value="Genomic_DNA"/>
</dbReference>